<keyword evidence="2" id="KW-1185">Reference proteome</keyword>
<evidence type="ECO:0000313" key="1">
    <source>
        <dbReference type="EMBL" id="TFK73862.1"/>
    </source>
</evidence>
<organism evidence="1 2">
    <name type="scientific">Pluteus cervinus</name>
    <dbReference type="NCBI Taxonomy" id="181527"/>
    <lineage>
        <taxon>Eukaryota</taxon>
        <taxon>Fungi</taxon>
        <taxon>Dikarya</taxon>
        <taxon>Basidiomycota</taxon>
        <taxon>Agaricomycotina</taxon>
        <taxon>Agaricomycetes</taxon>
        <taxon>Agaricomycetidae</taxon>
        <taxon>Agaricales</taxon>
        <taxon>Pluteineae</taxon>
        <taxon>Pluteaceae</taxon>
        <taxon>Pluteus</taxon>
    </lineage>
</organism>
<proteinExistence type="predicted"/>
<evidence type="ECO:0000313" key="2">
    <source>
        <dbReference type="Proteomes" id="UP000308600"/>
    </source>
</evidence>
<dbReference type="EMBL" id="ML208272">
    <property type="protein sequence ID" value="TFK73862.1"/>
    <property type="molecule type" value="Genomic_DNA"/>
</dbReference>
<sequence length="257" mass="29482">MNHDEGPRLPPELEHQIFELAYAQSRVDQVSNNLFLVAKRVHEWLIPLRFEVVMIHASGQWPLILERYGHHVHHFHASSSSAKRLLSFCPNVTNLAIWTTVTSQDIHNIRSLPITYLSINIRELFQTDTDLHSFCSNITHLDVSSRSSWATEDVLSHFPVLTHIALFEDIDERDIQACLVHGKALEVLVLISPGVDENGLVEEAQDRDDKRIVQIEFGRSYKDDWKEGAYGGMDMWVFSDEVIAKRRRGLPTAHDTK</sequence>
<name>A0ACD3B8E6_9AGAR</name>
<dbReference type="Proteomes" id="UP000308600">
    <property type="component" value="Unassembled WGS sequence"/>
</dbReference>
<protein>
    <submittedName>
        <fullName evidence="1">Uncharacterized protein</fullName>
    </submittedName>
</protein>
<accession>A0ACD3B8E6</accession>
<gene>
    <name evidence="1" type="ORF">BDN72DRAFT_834197</name>
</gene>
<reference evidence="1 2" key="1">
    <citation type="journal article" date="2019" name="Nat. Ecol. Evol.">
        <title>Megaphylogeny resolves global patterns of mushroom evolution.</title>
        <authorList>
            <person name="Varga T."/>
            <person name="Krizsan K."/>
            <person name="Foldi C."/>
            <person name="Dima B."/>
            <person name="Sanchez-Garcia M."/>
            <person name="Sanchez-Ramirez S."/>
            <person name="Szollosi G.J."/>
            <person name="Szarkandi J.G."/>
            <person name="Papp V."/>
            <person name="Albert L."/>
            <person name="Andreopoulos W."/>
            <person name="Angelini C."/>
            <person name="Antonin V."/>
            <person name="Barry K.W."/>
            <person name="Bougher N.L."/>
            <person name="Buchanan P."/>
            <person name="Buyck B."/>
            <person name="Bense V."/>
            <person name="Catcheside P."/>
            <person name="Chovatia M."/>
            <person name="Cooper J."/>
            <person name="Damon W."/>
            <person name="Desjardin D."/>
            <person name="Finy P."/>
            <person name="Geml J."/>
            <person name="Haridas S."/>
            <person name="Hughes K."/>
            <person name="Justo A."/>
            <person name="Karasinski D."/>
            <person name="Kautmanova I."/>
            <person name="Kiss B."/>
            <person name="Kocsube S."/>
            <person name="Kotiranta H."/>
            <person name="LaButti K.M."/>
            <person name="Lechner B.E."/>
            <person name="Liimatainen K."/>
            <person name="Lipzen A."/>
            <person name="Lukacs Z."/>
            <person name="Mihaltcheva S."/>
            <person name="Morgado L.N."/>
            <person name="Niskanen T."/>
            <person name="Noordeloos M.E."/>
            <person name="Ohm R.A."/>
            <person name="Ortiz-Santana B."/>
            <person name="Ovrebo C."/>
            <person name="Racz N."/>
            <person name="Riley R."/>
            <person name="Savchenko A."/>
            <person name="Shiryaev A."/>
            <person name="Soop K."/>
            <person name="Spirin V."/>
            <person name="Szebenyi C."/>
            <person name="Tomsovsky M."/>
            <person name="Tulloss R.E."/>
            <person name="Uehling J."/>
            <person name="Grigoriev I.V."/>
            <person name="Vagvolgyi C."/>
            <person name="Papp T."/>
            <person name="Martin F.M."/>
            <person name="Miettinen O."/>
            <person name="Hibbett D.S."/>
            <person name="Nagy L.G."/>
        </authorList>
    </citation>
    <scope>NUCLEOTIDE SEQUENCE [LARGE SCALE GENOMIC DNA]</scope>
    <source>
        <strain evidence="1 2">NL-1719</strain>
    </source>
</reference>